<evidence type="ECO:0000313" key="3">
    <source>
        <dbReference type="Proteomes" id="UP001589814"/>
    </source>
</evidence>
<name>A0ABV6G5Q7_9GAMM</name>
<reference evidence="2 3" key="1">
    <citation type="submission" date="2024-09" db="EMBL/GenBank/DDBJ databases">
        <authorList>
            <person name="Sun Q."/>
            <person name="Mori K."/>
        </authorList>
    </citation>
    <scope>NUCLEOTIDE SEQUENCE [LARGE SCALE GENOMIC DNA]</scope>
    <source>
        <strain evidence="2 3">CCM 7415</strain>
    </source>
</reference>
<dbReference type="Proteomes" id="UP001589814">
    <property type="component" value="Unassembled WGS sequence"/>
</dbReference>
<organism evidence="2 3">
    <name type="scientific">Kushneria aurantia</name>
    <dbReference type="NCBI Taxonomy" id="504092"/>
    <lineage>
        <taxon>Bacteria</taxon>
        <taxon>Pseudomonadati</taxon>
        <taxon>Pseudomonadota</taxon>
        <taxon>Gammaproteobacteria</taxon>
        <taxon>Oceanospirillales</taxon>
        <taxon>Halomonadaceae</taxon>
        <taxon>Kushneria</taxon>
    </lineage>
</organism>
<accession>A0ABV6G5Q7</accession>
<keyword evidence="3" id="KW-1185">Reference proteome</keyword>
<feature type="compositionally biased region" description="Low complexity" evidence="1">
    <location>
        <begin position="1"/>
        <end position="10"/>
    </location>
</feature>
<feature type="compositionally biased region" description="Gly residues" evidence="1">
    <location>
        <begin position="11"/>
        <end position="20"/>
    </location>
</feature>
<feature type="compositionally biased region" description="Low complexity" evidence="1">
    <location>
        <begin position="52"/>
        <end position="67"/>
    </location>
</feature>
<sequence length="365" mass="37028">MSWADSAADGATGGSGGYGGGRDRGGGGRSSRDRSGYDSGFGAEIDTGGLEAPESSARGAASGGSKTSARDDRPSAYSGMFGRELDPHGSVSVTSGTISGDMASLAEEAERSFMDRVRTRREGLTVDPGLEDARAREVAERLDTISEHTGMGLNDVEDGALNDMMNGSRSQMDSATHDLTQRASRPHGLLSTVQDIGFGLLGPVGIIGDMALDSFTSGQRAAETLSALNDRFGTSFDDGFSSNLGRHATASITGGIMSAGLGRIGAQAGLGLAGMPGAYSGAMAGSQMGSKVGDLALDTLAPGPQANAEQTVASVTPGPPTNGGSRNGRAPRGLLERGVNRQAATANHGPADFDGYASYAESFFT</sequence>
<feature type="region of interest" description="Disordered" evidence="1">
    <location>
        <begin position="1"/>
        <end position="97"/>
    </location>
</feature>
<comment type="caution">
    <text evidence="2">The sequence shown here is derived from an EMBL/GenBank/DDBJ whole genome shotgun (WGS) entry which is preliminary data.</text>
</comment>
<proteinExistence type="predicted"/>
<evidence type="ECO:0000313" key="2">
    <source>
        <dbReference type="EMBL" id="MFC0268584.1"/>
    </source>
</evidence>
<evidence type="ECO:0000256" key="1">
    <source>
        <dbReference type="SAM" id="MobiDB-lite"/>
    </source>
</evidence>
<feature type="region of interest" description="Disordered" evidence="1">
    <location>
        <begin position="308"/>
        <end position="332"/>
    </location>
</feature>
<protein>
    <submittedName>
        <fullName evidence="2">Uncharacterized protein</fullName>
    </submittedName>
</protein>
<gene>
    <name evidence="2" type="ORF">ACFFHW_11435</name>
</gene>
<dbReference type="RefSeq" id="WP_156826660.1">
    <property type="nucleotide sequence ID" value="NZ_JBHLVX010000043.1"/>
</dbReference>
<dbReference type="EMBL" id="JBHLVX010000043">
    <property type="protein sequence ID" value="MFC0268584.1"/>
    <property type="molecule type" value="Genomic_DNA"/>
</dbReference>
<feature type="compositionally biased region" description="Basic and acidic residues" evidence="1">
    <location>
        <begin position="21"/>
        <end position="36"/>
    </location>
</feature>